<organism evidence="3 4">
    <name type="scientific">Chitinophaga pollutisoli</name>
    <dbReference type="NCBI Taxonomy" id="3133966"/>
    <lineage>
        <taxon>Bacteria</taxon>
        <taxon>Pseudomonadati</taxon>
        <taxon>Bacteroidota</taxon>
        <taxon>Chitinophagia</taxon>
        <taxon>Chitinophagales</taxon>
        <taxon>Chitinophagaceae</taxon>
        <taxon>Chitinophaga</taxon>
    </lineage>
</organism>
<dbReference type="InterPro" id="IPR050498">
    <property type="entry name" value="Ycf3"/>
</dbReference>
<protein>
    <submittedName>
        <fullName evidence="3">Tetratricopeptide repeat protein</fullName>
    </submittedName>
</protein>
<dbReference type="PANTHER" id="PTHR44858">
    <property type="entry name" value="TETRATRICOPEPTIDE REPEAT PROTEIN 6"/>
    <property type="match status" value="1"/>
</dbReference>
<keyword evidence="2" id="KW-0802">TPR repeat</keyword>
<evidence type="ECO:0000313" key="3">
    <source>
        <dbReference type="EMBL" id="WZN42439.1"/>
    </source>
</evidence>
<evidence type="ECO:0000313" key="4">
    <source>
        <dbReference type="Proteomes" id="UP001485459"/>
    </source>
</evidence>
<proteinExistence type="predicted"/>
<dbReference type="InterPro" id="IPR011990">
    <property type="entry name" value="TPR-like_helical_dom_sf"/>
</dbReference>
<dbReference type="SMART" id="SM00028">
    <property type="entry name" value="TPR"/>
    <property type="match status" value="4"/>
</dbReference>
<dbReference type="PANTHER" id="PTHR44858:SF1">
    <property type="entry name" value="UDP-N-ACETYLGLUCOSAMINE--PEPTIDE N-ACETYLGLUCOSAMINYLTRANSFERASE SPINDLY-RELATED"/>
    <property type="match status" value="1"/>
</dbReference>
<reference evidence="4" key="1">
    <citation type="submission" date="2024-03" db="EMBL/GenBank/DDBJ databases">
        <title>Chitinophaga horti sp. nov., isolated from garden soil.</title>
        <authorList>
            <person name="Lee D.S."/>
            <person name="Han D.M."/>
            <person name="Baek J.H."/>
            <person name="Choi D.G."/>
            <person name="Jeon J.H."/>
            <person name="Jeon C.O."/>
        </authorList>
    </citation>
    <scope>NUCLEOTIDE SEQUENCE [LARGE SCALE GENOMIC DNA]</scope>
    <source>
        <strain evidence="4">GPA1</strain>
    </source>
</reference>
<dbReference type="SUPFAM" id="SSF48452">
    <property type="entry name" value="TPR-like"/>
    <property type="match status" value="1"/>
</dbReference>
<evidence type="ECO:0000256" key="2">
    <source>
        <dbReference type="ARBA" id="ARBA00022803"/>
    </source>
</evidence>
<evidence type="ECO:0000256" key="1">
    <source>
        <dbReference type="ARBA" id="ARBA00022737"/>
    </source>
</evidence>
<keyword evidence="1" id="KW-0677">Repeat</keyword>
<dbReference type="Gene3D" id="1.25.40.10">
    <property type="entry name" value="Tetratricopeptide repeat domain"/>
    <property type="match status" value="2"/>
</dbReference>
<name>A0ABZ2YUD6_9BACT</name>
<dbReference type="Proteomes" id="UP001485459">
    <property type="component" value="Chromosome"/>
</dbReference>
<dbReference type="Pfam" id="PF13414">
    <property type="entry name" value="TPR_11"/>
    <property type="match status" value="1"/>
</dbReference>
<accession>A0ABZ2YUD6</accession>
<dbReference type="EMBL" id="CP149822">
    <property type="protein sequence ID" value="WZN42439.1"/>
    <property type="molecule type" value="Genomic_DNA"/>
</dbReference>
<gene>
    <name evidence="3" type="ORF">WJU16_05255</name>
</gene>
<dbReference type="RefSeq" id="WP_341837273.1">
    <property type="nucleotide sequence ID" value="NZ_CP149822.1"/>
</dbReference>
<keyword evidence="4" id="KW-1185">Reference proteome</keyword>
<dbReference type="InterPro" id="IPR019734">
    <property type="entry name" value="TPR_rpt"/>
</dbReference>
<sequence>MAARFYSRDQFFQRMPQEIVLAADVYRRMTDSGWKENALAAFEVYFVSDDRARLEKLGYLLQDAYRMKVAGTRQSGGGIIELGAVTAPIPVSEENLLYWVMDMGIKGFEHDCRMDGYSTGTPPETQEFPDESPEKLAEYFETGLAAYDNRNYSDCAIRFTSAIRIFPENANAWYSRAIAKDALLLNAKARADYDEAIRLSPEFKEAYINRAVNKDEAGDYAGALADYDQAILLDALNPAVYFNRGNTRQRLGDQAGACADWTKARNLGAEYAEESLKTFCRQAG</sequence>